<organism evidence="4 5">
    <name type="scientific">Asanoa siamensis</name>
    <dbReference type="NCBI Taxonomy" id="926357"/>
    <lineage>
        <taxon>Bacteria</taxon>
        <taxon>Bacillati</taxon>
        <taxon>Actinomycetota</taxon>
        <taxon>Actinomycetes</taxon>
        <taxon>Micromonosporales</taxon>
        <taxon>Micromonosporaceae</taxon>
        <taxon>Asanoa</taxon>
    </lineage>
</organism>
<evidence type="ECO:0000256" key="1">
    <source>
        <dbReference type="ARBA" id="ARBA00022729"/>
    </source>
</evidence>
<dbReference type="InterPro" id="IPR004302">
    <property type="entry name" value="Cellulose/chitin-bd_N"/>
</dbReference>
<protein>
    <submittedName>
        <fullName evidence="4">Chitin-binding protein</fullName>
    </submittedName>
</protein>
<name>A0ABQ4CUF8_9ACTN</name>
<dbReference type="SUPFAM" id="SSF81296">
    <property type="entry name" value="E set domains"/>
    <property type="match status" value="1"/>
</dbReference>
<dbReference type="CDD" id="cd21177">
    <property type="entry name" value="LPMO_AA10"/>
    <property type="match status" value="1"/>
</dbReference>
<feature type="domain" description="Chitin-binding type-4" evidence="3">
    <location>
        <begin position="29"/>
        <end position="208"/>
    </location>
</feature>
<keyword evidence="1 2" id="KW-0732">Signal</keyword>
<accession>A0ABQ4CUF8</accession>
<dbReference type="PANTHER" id="PTHR34823">
    <property type="entry name" value="GLCNAC-BINDING PROTEIN A"/>
    <property type="match status" value="1"/>
</dbReference>
<evidence type="ECO:0000313" key="4">
    <source>
        <dbReference type="EMBL" id="GIF74911.1"/>
    </source>
</evidence>
<dbReference type="Proteomes" id="UP000604117">
    <property type="component" value="Unassembled WGS sequence"/>
</dbReference>
<evidence type="ECO:0000313" key="5">
    <source>
        <dbReference type="Proteomes" id="UP000604117"/>
    </source>
</evidence>
<dbReference type="RefSeq" id="WP_203715794.1">
    <property type="nucleotide sequence ID" value="NZ_BONE01000036.1"/>
</dbReference>
<gene>
    <name evidence="4" type="ORF">Asi02nite_44290</name>
</gene>
<dbReference type="Gene3D" id="2.70.50.50">
    <property type="entry name" value="chitin-binding protein cbp21"/>
    <property type="match status" value="1"/>
</dbReference>
<sequence length="211" mass="23449">MRTPISRALVLLVAVVVGLLPWAGPAQAHGTIINPSTRAYQCWKTWGSQHMNPAMQTQDPMCYRAFQANPDTMWNWMSALRDGLAGQYQQRTPDGQLCANALSRNSTLNQPGAWKATNVSRNITVQMYDQASHGADFFRVYVTKQGFNPATQSVGWGNLDLVATTGRYAPAQNISFNVSFPGRTGAHVMFVIWKASHMDQTYMWCSDINVS</sequence>
<evidence type="ECO:0000259" key="3">
    <source>
        <dbReference type="Pfam" id="PF03067"/>
    </source>
</evidence>
<feature type="signal peptide" evidence="2">
    <location>
        <begin position="1"/>
        <end position="28"/>
    </location>
</feature>
<dbReference type="Pfam" id="PF03067">
    <property type="entry name" value="LPMO_10"/>
    <property type="match status" value="1"/>
</dbReference>
<keyword evidence="5" id="KW-1185">Reference proteome</keyword>
<dbReference type="PANTHER" id="PTHR34823:SF1">
    <property type="entry name" value="CHITIN-BINDING TYPE-4 DOMAIN-CONTAINING PROTEIN"/>
    <property type="match status" value="1"/>
</dbReference>
<evidence type="ECO:0000256" key="2">
    <source>
        <dbReference type="SAM" id="SignalP"/>
    </source>
</evidence>
<comment type="caution">
    <text evidence="4">The sequence shown here is derived from an EMBL/GenBank/DDBJ whole genome shotgun (WGS) entry which is preliminary data.</text>
</comment>
<dbReference type="InterPro" id="IPR014756">
    <property type="entry name" value="Ig_E-set"/>
</dbReference>
<proteinExistence type="predicted"/>
<dbReference type="EMBL" id="BONE01000036">
    <property type="protein sequence ID" value="GIF74911.1"/>
    <property type="molecule type" value="Genomic_DNA"/>
</dbReference>
<feature type="chain" id="PRO_5045161961" evidence="2">
    <location>
        <begin position="29"/>
        <end position="211"/>
    </location>
</feature>
<reference evidence="4 5" key="1">
    <citation type="submission" date="2021-01" db="EMBL/GenBank/DDBJ databases">
        <title>Whole genome shotgun sequence of Asanoa siamensis NBRC 107932.</title>
        <authorList>
            <person name="Komaki H."/>
            <person name="Tamura T."/>
        </authorList>
    </citation>
    <scope>NUCLEOTIDE SEQUENCE [LARGE SCALE GENOMIC DNA]</scope>
    <source>
        <strain evidence="4 5">NBRC 107932</strain>
    </source>
</reference>
<dbReference type="InterPro" id="IPR051024">
    <property type="entry name" value="GlcNAc_Chitin_IntDeg"/>
</dbReference>